<reference evidence="1" key="1">
    <citation type="journal article" date="2020" name="Nature">
        <title>Giant virus diversity and host interactions through global metagenomics.</title>
        <authorList>
            <person name="Schulz F."/>
            <person name="Roux S."/>
            <person name="Paez-Espino D."/>
            <person name="Jungbluth S."/>
            <person name="Walsh D.A."/>
            <person name="Denef V.J."/>
            <person name="McMahon K.D."/>
            <person name="Konstantinidis K.T."/>
            <person name="Eloe-Fadrosh E.A."/>
            <person name="Kyrpides N.C."/>
            <person name="Woyke T."/>
        </authorList>
    </citation>
    <scope>NUCLEOTIDE SEQUENCE</scope>
    <source>
        <strain evidence="1">GVMAG-M-3300019093-7</strain>
    </source>
</reference>
<sequence length="155" mass="17241">MTTKYTDVFTSDEISVITSLDSVIEAEKNVSYPYSPDSFCFTAELPDSIKETIKSKIGLDLFNVSDVPMTFLKGDTAESVYKGETDFDNVYIIYLTDTTGDIHINMIRVEIRKGNACVFQSGSKCEIMGACCVPWYLSPQYLMIGPMSESGFRVG</sequence>
<organism evidence="1">
    <name type="scientific">viral metagenome</name>
    <dbReference type="NCBI Taxonomy" id="1070528"/>
    <lineage>
        <taxon>unclassified sequences</taxon>
        <taxon>metagenomes</taxon>
        <taxon>organismal metagenomes</taxon>
    </lineage>
</organism>
<protein>
    <submittedName>
        <fullName evidence="1">Uncharacterized protein</fullName>
    </submittedName>
</protein>
<accession>A0A6C0BWR1</accession>
<dbReference type="EMBL" id="MN739261">
    <property type="protein sequence ID" value="QHS95979.1"/>
    <property type="molecule type" value="Genomic_DNA"/>
</dbReference>
<evidence type="ECO:0000313" key="1">
    <source>
        <dbReference type="EMBL" id="QHS95979.1"/>
    </source>
</evidence>
<dbReference type="AlphaFoldDB" id="A0A6C0BWR1"/>
<proteinExistence type="predicted"/>
<name>A0A6C0BWR1_9ZZZZ</name>